<dbReference type="InterPro" id="IPR001382">
    <property type="entry name" value="Glyco_hydro_47"/>
</dbReference>
<dbReference type="EC" id="3.2.1.-" evidence="14"/>
<dbReference type="GO" id="GO:0016020">
    <property type="term" value="C:membrane"/>
    <property type="evidence" value="ECO:0007669"/>
    <property type="project" value="InterPro"/>
</dbReference>
<keyword evidence="18" id="KW-1185">Reference proteome</keyword>
<reference evidence="16" key="3">
    <citation type="submission" date="2011-03" db="EMBL/GenBank/DDBJ databases">
        <title>Annotation of Magnaporthe poae ATCC 64411.</title>
        <authorList>
            <person name="Ma L.-J."/>
            <person name="Dead R."/>
            <person name="Young S.K."/>
            <person name="Zeng Q."/>
            <person name="Gargeya S."/>
            <person name="Fitzgerald M."/>
            <person name="Haas B."/>
            <person name="Abouelleil A."/>
            <person name="Alvarado L."/>
            <person name="Arachchi H.M."/>
            <person name="Berlin A."/>
            <person name="Brown A."/>
            <person name="Chapman S.B."/>
            <person name="Chen Z."/>
            <person name="Dunbar C."/>
            <person name="Freedman E."/>
            <person name="Gearin G."/>
            <person name="Gellesch M."/>
            <person name="Goldberg J."/>
            <person name="Griggs A."/>
            <person name="Gujja S."/>
            <person name="Heiman D."/>
            <person name="Howarth C."/>
            <person name="Larson L."/>
            <person name="Lui A."/>
            <person name="MacDonald P.J.P."/>
            <person name="Mehta T."/>
            <person name="Montmayeur A."/>
            <person name="Murphy C."/>
            <person name="Neiman D."/>
            <person name="Pearson M."/>
            <person name="Priest M."/>
            <person name="Roberts A."/>
            <person name="Saif S."/>
            <person name="Shea T."/>
            <person name="Shenoy N."/>
            <person name="Sisk P."/>
            <person name="Stolte C."/>
            <person name="Sykes S."/>
            <person name="Yandava C."/>
            <person name="Wortman J."/>
            <person name="Nusbaum C."/>
            <person name="Birren B."/>
        </authorList>
    </citation>
    <scope>NUCLEOTIDE SEQUENCE</scope>
    <source>
        <strain evidence="16">ATCC 64411</strain>
    </source>
</reference>
<evidence type="ECO:0000256" key="15">
    <source>
        <dbReference type="SAM" id="Phobius"/>
    </source>
</evidence>
<evidence type="ECO:0000256" key="3">
    <source>
        <dbReference type="ARBA" id="ARBA00007658"/>
    </source>
</evidence>
<dbReference type="PANTHER" id="PTHR11742:SF101">
    <property type="entry name" value="MANNOSYL-OLIGOSACCHARIDE ALPHA-1,2-MANNOSIDASE 1B"/>
    <property type="match status" value="1"/>
</dbReference>
<dbReference type="EMBL" id="GL876979">
    <property type="protein sequence ID" value="KLU92141.1"/>
    <property type="molecule type" value="Genomic_DNA"/>
</dbReference>
<proteinExistence type="inferred from homology"/>
<gene>
    <name evidence="16" type="ORF">MAPG_11088</name>
</gene>
<dbReference type="OMA" id="PESFGWD"/>
<dbReference type="InterPro" id="IPR050749">
    <property type="entry name" value="Glycosyl_Hydrolase_47"/>
</dbReference>
<reference evidence="16" key="1">
    <citation type="submission" date="2010-05" db="EMBL/GenBank/DDBJ databases">
        <title>The Genome Sequence of Magnaporthe poae strain ATCC 64411.</title>
        <authorList>
            <consortium name="The Broad Institute Genome Sequencing Platform"/>
            <consortium name="Broad Institute Genome Sequencing Center for Infectious Disease"/>
            <person name="Ma L.-J."/>
            <person name="Dead R."/>
            <person name="Young S."/>
            <person name="Zeng Q."/>
            <person name="Koehrsen M."/>
            <person name="Alvarado L."/>
            <person name="Berlin A."/>
            <person name="Chapman S.B."/>
            <person name="Chen Z."/>
            <person name="Freedman E."/>
            <person name="Gellesch M."/>
            <person name="Goldberg J."/>
            <person name="Griggs A."/>
            <person name="Gujja S."/>
            <person name="Heilman E.R."/>
            <person name="Heiman D."/>
            <person name="Hepburn T."/>
            <person name="Howarth C."/>
            <person name="Jen D."/>
            <person name="Larson L."/>
            <person name="Mehta T."/>
            <person name="Neiman D."/>
            <person name="Pearson M."/>
            <person name="Roberts A."/>
            <person name="Saif S."/>
            <person name="Shea T."/>
            <person name="Shenoy N."/>
            <person name="Sisk P."/>
            <person name="Stolte C."/>
            <person name="Sykes S."/>
            <person name="Walk T."/>
            <person name="White J."/>
            <person name="Yandava C."/>
            <person name="Haas B."/>
            <person name="Nusbaum C."/>
            <person name="Birren B."/>
        </authorList>
    </citation>
    <scope>NUCLEOTIDE SEQUENCE</scope>
    <source>
        <strain evidence="16">ATCC 64411</strain>
    </source>
</reference>
<keyword evidence="6 13" id="KW-1015">Disulfide bond</keyword>
<feature type="active site" description="Proton donor" evidence="11">
    <location>
        <position position="256"/>
    </location>
</feature>
<dbReference type="GO" id="GO:0005975">
    <property type="term" value="P:carbohydrate metabolic process"/>
    <property type="evidence" value="ECO:0007669"/>
    <property type="project" value="InterPro"/>
</dbReference>
<reference evidence="17" key="5">
    <citation type="submission" date="2015-06" db="UniProtKB">
        <authorList>
            <consortium name="EnsemblFungi"/>
        </authorList>
    </citation>
    <scope>IDENTIFICATION</scope>
    <source>
        <strain evidence="17">ATCC 64411</strain>
    </source>
</reference>
<dbReference type="FunFam" id="1.50.10.10:FF:000047">
    <property type="entry name" value="Mannosyl-oligosaccharide alpha-1,2-mannosidase"/>
    <property type="match status" value="1"/>
</dbReference>
<evidence type="ECO:0000313" key="17">
    <source>
        <dbReference type="EnsemblFungi" id="MAPG_11088T0"/>
    </source>
</evidence>
<keyword evidence="7" id="KW-0325">Glycoprotein</keyword>
<feature type="active site" description="Proton donor" evidence="11">
    <location>
        <position position="510"/>
    </location>
</feature>
<evidence type="ECO:0000256" key="5">
    <source>
        <dbReference type="ARBA" id="ARBA00022801"/>
    </source>
</evidence>
<dbReference type="InterPro" id="IPR012341">
    <property type="entry name" value="6hp_glycosidase-like_sf"/>
</dbReference>
<keyword evidence="15" id="KW-1133">Transmembrane helix</keyword>
<comment type="catalytic activity">
    <reaction evidence="9">
        <text>N(4)-(alpha-D-Man-(1-&gt;2)-alpha-D-Man-(1-&gt;2)-alpha-D-Man-(1-&gt;3)-[alpha-D-Man-(1-&gt;3)-[alpha-D-Man-(1-&gt;2)-alpha-D-Man-(1-&gt;6)]-alpha-D-Man-(1-&gt;6)]-beta-D-Man-(1-&gt;4)-beta-D-GlcNAc-(1-&gt;4)-beta-D-GlcNAc)-L-asparaginyl-[protein] (N-glucan mannose isomer 8A1,2,3B1,3) + 3 H2O = N(4)-(alpha-D-Man-(1-&gt;3)-[alpha-D-Man-(1-&gt;3)-[alpha-D-Man-(1-&gt;6)]-alpha-D-Man-(1-&gt;6)]-beta-D-Man-(1-&gt;4)-beta-D-GlcNAc-(1-&gt;4)-beta-D-GlcNAc)-L-asparaginyl-[protein] (N-glucan mannose isomer 5A1,2) + 3 beta-D-mannose</text>
        <dbReference type="Rhea" id="RHEA:56028"/>
        <dbReference type="Rhea" id="RHEA-COMP:14358"/>
        <dbReference type="Rhea" id="RHEA-COMP:14367"/>
        <dbReference type="ChEBI" id="CHEBI:15377"/>
        <dbReference type="ChEBI" id="CHEBI:28563"/>
        <dbReference type="ChEBI" id="CHEBI:59087"/>
        <dbReference type="ChEBI" id="CHEBI:60628"/>
        <dbReference type="EC" id="3.2.1.113"/>
    </reaction>
</comment>
<keyword evidence="12" id="KW-0479">Metal-binding</keyword>
<comment type="similarity">
    <text evidence="3 14">Belongs to the glycosyl hydrolase 47 family.</text>
</comment>
<evidence type="ECO:0000256" key="8">
    <source>
        <dbReference type="ARBA" id="ARBA00023295"/>
    </source>
</evidence>
<comment type="pathway">
    <text evidence="2">Protein modification; protein glycosylation.</text>
</comment>
<keyword evidence="15" id="KW-0812">Transmembrane</keyword>
<evidence type="ECO:0000256" key="13">
    <source>
        <dbReference type="PIRSR" id="PIRSR601382-3"/>
    </source>
</evidence>
<sequence length="661" mass="72760">MSACCPPFQTCLFRLAASRRSRSNLARCLSAPLWHGLGKGAGMPLPARQVPARITWTRSEAFLLIFLFLSFSFSPSLSSAFAVAGHFCSGPAQPIRLGSSAAALLLPLPQRSLLSAKRFRARRKPSHTHTHTAMRCTRSRHVASLLLLGIASSGVLASPAPVRRDITYKPNPERAAAVKQVFRRSWDGYYKYAFPHDSLKPISRTFDDDRNGWGASAIDALSTGMLMSEDDIVKQILDFVPTINFNTTKTEVSLFETTIRYLGGLVSAYDLLTDPSSKYKSANASVAKAVLAQAERLATNLKFAFNTPSGVPDNTIYLDPPRLSGSQTNGIATIGTLVLEWTRLSDQTGNPVFGALAQKAESYLLDPKPALGEPFPGLIGLDVNLTTGLFLDGRGGWGASSDSFYEYLIKMYLYDPDRFAAYKDRWIAAADSSIKHLVSHPSTRPDLTFLAFYENTTLRYVSQHLACFAGGNFILGGLTLNRQKYVDFGIELTKGCRETYLQTATGIGPEVFRWQVEGETTRHNPAPPANETAFYKRAGFWIPPENGGSASYQLRPEVIESYYYAYRATGDPKYQEWAWEAFLAINATCAQGVGYTALGDVNVAGGGRPQDSQESFWFAETLKYSYLIHAEDAPWQLKADRTNGWVYNTEAHPVKVAGRTG</sequence>
<evidence type="ECO:0000313" key="16">
    <source>
        <dbReference type="EMBL" id="KLU92141.1"/>
    </source>
</evidence>
<evidence type="ECO:0000256" key="11">
    <source>
        <dbReference type="PIRSR" id="PIRSR601382-1"/>
    </source>
</evidence>
<reference evidence="18" key="2">
    <citation type="submission" date="2010-05" db="EMBL/GenBank/DDBJ databases">
        <title>The genome sequence of Magnaporthe poae strain ATCC 64411.</title>
        <authorList>
            <person name="Ma L.-J."/>
            <person name="Dead R."/>
            <person name="Young S."/>
            <person name="Zeng Q."/>
            <person name="Koehrsen M."/>
            <person name="Alvarado L."/>
            <person name="Berlin A."/>
            <person name="Chapman S.B."/>
            <person name="Chen Z."/>
            <person name="Freedman E."/>
            <person name="Gellesch M."/>
            <person name="Goldberg J."/>
            <person name="Griggs A."/>
            <person name="Gujja S."/>
            <person name="Heilman E.R."/>
            <person name="Heiman D."/>
            <person name="Hepburn T."/>
            <person name="Howarth C."/>
            <person name="Jen D."/>
            <person name="Larson L."/>
            <person name="Mehta T."/>
            <person name="Neiman D."/>
            <person name="Pearson M."/>
            <person name="Roberts A."/>
            <person name="Saif S."/>
            <person name="Shea T."/>
            <person name="Shenoy N."/>
            <person name="Sisk P."/>
            <person name="Stolte C."/>
            <person name="Sykes S."/>
            <person name="Walk T."/>
            <person name="White J."/>
            <person name="Yandava C."/>
            <person name="Haas B."/>
            <person name="Nusbaum C."/>
            <person name="Birren B."/>
        </authorList>
    </citation>
    <scope>NUCLEOTIDE SEQUENCE [LARGE SCALE GENOMIC DNA]</scope>
    <source>
        <strain evidence="18">ATCC 64411 / 73-15</strain>
    </source>
</reference>
<evidence type="ECO:0000256" key="9">
    <source>
        <dbReference type="ARBA" id="ARBA00047669"/>
    </source>
</evidence>
<keyword evidence="15" id="KW-0472">Membrane</keyword>
<dbReference type="AlphaFoldDB" id="A0A0C4EEB7"/>
<evidence type="ECO:0000313" key="18">
    <source>
        <dbReference type="Proteomes" id="UP000011715"/>
    </source>
</evidence>
<feature type="active site" evidence="11">
    <location>
        <position position="557"/>
    </location>
</feature>
<evidence type="ECO:0000256" key="12">
    <source>
        <dbReference type="PIRSR" id="PIRSR601382-2"/>
    </source>
</evidence>
<dbReference type="eggNOG" id="KOG2204">
    <property type="taxonomic scope" value="Eukaryota"/>
</dbReference>
<dbReference type="PRINTS" id="PR00747">
    <property type="entry name" value="GLYHDRLASE47"/>
</dbReference>
<name>A0A0C4EEB7_MAGP6</name>
<dbReference type="GO" id="GO:0005509">
    <property type="term" value="F:calcium ion binding"/>
    <property type="evidence" value="ECO:0007669"/>
    <property type="project" value="InterPro"/>
</dbReference>
<reference evidence="17" key="4">
    <citation type="journal article" date="2015" name="G3 (Bethesda)">
        <title>Genome sequences of three phytopathogenic species of the Magnaporthaceae family of fungi.</title>
        <authorList>
            <person name="Okagaki L.H."/>
            <person name="Nunes C.C."/>
            <person name="Sailsbery J."/>
            <person name="Clay B."/>
            <person name="Brown D."/>
            <person name="John T."/>
            <person name="Oh Y."/>
            <person name="Young N."/>
            <person name="Fitzgerald M."/>
            <person name="Haas B.J."/>
            <person name="Zeng Q."/>
            <person name="Young S."/>
            <person name="Adiconis X."/>
            <person name="Fan L."/>
            <person name="Levin J.Z."/>
            <person name="Mitchell T.K."/>
            <person name="Okubara P.A."/>
            <person name="Farman M.L."/>
            <person name="Kohn L.M."/>
            <person name="Birren B."/>
            <person name="Ma L.-J."/>
            <person name="Dean R.A."/>
        </authorList>
    </citation>
    <scope>NUCLEOTIDE SEQUENCE</scope>
    <source>
        <strain evidence="17">ATCC 64411 / 73-15</strain>
    </source>
</reference>
<dbReference type="STRING" id="644358.A0A0C4EEB7"/>
<dbReference type="Gene3D" id="1.50.10.10">
    <property type="match status" value="1"/>
</dbReference>
<dbReference type="InterPro" id="IPR036026">
    <property type="entry name" value="Seven-hairpin_glycosidases"/>
</dbReference>
<evidence type="ECO:0000256" key="6">
    <source>
        <dbReference type="ARBA" id="ARBA00023157"/>
    </source>
</evidence>
<evidence type="ECO:0000256" key="14">
    <source>
        <dbReference type="RuleBase" id="RU361193"/>
    </source>
</evidence>
<dbReference type="Proteomes" id="UP000011715">
    <property type="component" value="Unassembled WGS sequence"/>
</dbReference>
<dbReference type="SUPFAM" id="SSF48225">
    <property type="entry name" value="Seven-hairpin glycosidases"/>
    <property type="match status" value="1"/>
</dbReference>
<dbReference type="VEuPathDB" id="FungiDB:MAPG_11088"/>
<keyword evidence="12" id="KW-0106">Calcium</keyword>
<dbReference type="GO" id="GO:0004571">
    <property type="term" value="F:mannosyl-oligosaccharide 1,2-alpha-mannosidase activity"/>
    <property type="evidence" value="ECO:0007669"/>
    <property type="project" value="UniProtKB-EC"/>
</dbReference>
<dbReference type="EMBL" id="ADBL01002729">
    <property type="status" value="NOT_ANNOTATED_CDS"/>
    <property type="molecule type" value="Genomic_DNA"/>
</dbReference>
<dbReference type="EnsemblFungi" id="MAPG_11088T0">
    <property type="protein sequence ID" value="MAPG_11088T0"/>
    <property type="gene ID" value="MAPG_11088"/>
</dbReference>
<comment type="catalytic activity">
    <reaction evidence="10">
        <text>N(4)-(alpha-D-Man-(1-&gt;2)-alpha-D-Man-(1-&gt;2)-alpha-D-Man-(1-&gt;3)-[alpha-D-Man-(1-&gt;2)-alpha-D-Man-(1-&gt;3)-[alpha-D-Man-(1-&gt;2)-alpha-D-Man-(1-&gt;6)]-alpha-D-Man-(1-&gt;6)]-beta-D-Man-(1-&gt;4)-beta-D-GlcNAc-(1-&gt;4)-beta-D-GlcNAc)-L-asparaginyl-[protein] (N-glucan mannose isomer 9A1,2,3B1,2,3) + 4 H2O = N(4)-(alpha-D-Man-(1-&gt;3)-[alpha-D-Man-(1-&gt;3)-[alpha-D-Man-(1-&gt;6)]-alpha-D-Man-(1-&gt;6)]-beta-D-Man-(1-&gt;4)-beta-D-GlcNAc-(1-&gt;4)-beta-D-GlcNAc)-L-asparaginyl-[protein] (N-glucan mannose isomer 5A1,2) + 4 beta-D-mannose</text>
        <dbReference type="Rhea" id="RHEA:56008"/>
        <dbReference type="Rhea" id="RHEA-COMP:14356"/>
        <dbReference type="Rhea" id="RHEA-COMP:14367"/>
        <dbReference type="ChEBI" id="CHEBI:15377"/>
        <dbReference type="ChEBI" id="CHEBI:28563"/>
        <dbReference type="ChEBI" id="CHEBI:59087"/>
        <dbReference type="ChEBI" id="CHEBI:139493"/>
        <dbReference type="EC" id="3.2.1.113"/>
    </reaction>
</comment>
<keyword evidence="4" id="KW-0732">Signal</keyword>
<dbReference type="Pfam" id="PF01532">
    <property type="entry name" value="Glyco_hydro_47"/>
    <property type="match status" value="1"/>
</dbReference>
<evidence type="ECO:0000256" key="10">
    <source>
        <dbReference type="ARBA" id="ARBA00048605"/>
    </source>
</evidence>
<dbReference type="UniPathway" id="UPA00378"/>
<feature type="disulfide bond" evidence="13">
    <location>
        <begin position="467"/>
        <end position="496"/>
    </location>
</feature>
<keyword evidence="5 14" id="KW-0378">Hydrolase</keyword>
<dbReference type="OrthoDB" id="8118055at2759"/>
<dbReference type="PANTHER" id="PTHR11742">
    <property type="entry name" value="MANNOSYL-OLIGOSACCHARIDE ALPHA-1,2-MANNOSIDASE-RELATED"/>
    <property type="match status" value="1"/>
</dbReference>
<accession>A0A0C4EEB7</accession>
<dbReference type="GO" id="GO:0036503">
    <property type="term" value="P:ERAD pathway"/>
    <property type="evidence" value="ECO:0007669"/>
    <property type="project" value="UniProtKB-ARBA"/>
</dbReference>
<evidence type="ECO:0000256" key="4">
    <source>
        <dbReference type="ARBA" id="ARBA00022729"/>
    </source>
</evidence>
<comment type="cofactor">
    <cofactor evidence="1 12">
        <name>Ca(2+)</name>
        <dbReference type="ChEBI" id="CHEBI:29108"/>
    </cofactor>
</comment>
<keyword evidence="8 14" id="KW-0326">Glycosidase</keyword>
<evidence type="ECO:0000256" key="7">
    <source>
        <dbReference type="ARBA" id="ARBA00023180"/>
    </source>
</evidence>
<feature type="transmembrane region" description="Helical" evidence="15">
    <location>
        <begin position="61"/>
        <end position="83"/>
    </location>
</feature>
<evidence type="ECO:0000256" key="1">
    <source>
        <dbReference type="ARBA" id="ARBA00001913"/>
    </source>
</evidence>
<feature type="binding site" evidence="12">
    <location>
        <position position="649"/>
    </location>
    <ligand>
        <name>Ca(2+)</name>
        <dbReference type="ChEBI" id="CHEBI:29108"/>
    </ligand>
</feature>
<organism evidence="17 18">
    <name type="scientific">Magnaporthiopsis poae (strain ATCC 64411 / 73-15)</name>
    <name type="common">Kentucky bluegrass fungus</name>
    <name type="synonym">Magnaporthe poae</name>
    <dbReference type="NCBI Taxonomy" id="644358"/>
    <lineage>
        <taxon>Eukaryota</taxon>
        <taxon>Fungi</taxon>
        <taxon>Dikarya</taxon>
        <taxon>Ascomycota</taxon>
        <taxon>Pezizomycotina</taxon>
        <taxon>Sordariomycetes</taxon>
        <taxon>Sordariomycetidae</taxon>
        <taxon>Magnaporthales</taxon>
        <taxon>Magnaporthaceae</taxon>
        <taxon>Magnaporthiopsis</taxon>
    </lineage>
</organism>
<evidence type="ECO:0000256" key="2">
    <source>
        <dbReference type="ARBA" id="ARBA00004922"/>
    </source>
</evidence>
<protein>
    <recommendedName>
        <fullName evidence="14">alpha-1,2-Mannosidase</fullName>
        <ecNumber evidence="14">3.2.1.-</ecNumber>
    </recommendedName>
</protein>
<feature type="active site" evidence="11">
    <location>
        <position position="402"/>
    </location>
</feature>
<dbReference type="GO" id="GO:0005783">
    <property type="term" value="C:endoplasmic reticulum"/>
    <property type="evidence" value="ECO:0007669"/>
    <property type="project" value="TreeGrafter"/>
</dbReference>